<proteinExistence type="predicted"/>
<evidence type="ECO:0000313" key="1">
    <source>
        <dbReference type="EMBL" id="MDI5969424.1"/>
    </source>
</evidence>
<organism evidence="1">
    <name type="scientific">Streptantibioticus silvisoli</name>
    <dbReference type="NCBI Taxonomy" id="2705255"/>
    <lineage>
        <taxon>Bacteria</taxon>
        <taxon>Bacillati</taxon>
        <taxon>Actinomycetota</taxon>
        <taxon>Actinomycetes</taxon>
        <taxon>Kitasatosporales</taxon>
        <taxon>Streptomycetaceae</taxon>
        <taxon>Streptantibioticus</taxon>
    </lineage>
</organism>
<dbReference type="AlphaFoldDB" id="A0AA90H274"/>
<accession>A0AA90H274</accession>
<comment type="caution">
    <text evidence="1">The sequence shown here is derived from an EMBL/GenBank/DDBJ whole genome shotgun (WGS) entry which is preliminary data.</text>
</comment>
<reference evidence="1" key="1">
    <citation type="submission" date="2023-05" db="EMBL/GenBank/DDBJ databases">
        <title>Streptantibioticus silvisoli sp. nov., acidotolerant actinomycetes 1 from pine litter.</title>
        <authorList>
            <person name="Swiecimska M."/>
            <person name="Golinska P."/>
            <person name="Sangal V."/>
            <person name="Wachnowicz B."/>
            <person name="Goodfellow M."/>
        </authorList>
    </citation>
    <scope>NUCLEOTIDE SEQUENCE</scope>
    <source>
        <strain evidence="1">SL13</strain>
    </source>
</reference>
<protein>
    <submittedName>
        <fullName evidence="1">Uncharacterized protein</fullName>
    </submittedName>
</protein>
<dbReference type="RefSeq" id="WP_271318119.1">
    <property type="nucleotide sequence ID" value="NZ_JABXJJ020000009.1"/>
</dbReference>
<gene>
    <name evidence="1" type="ORF">POF50_008725</name>
</gene>
<sequence length="132" mass="13778">MSEHGWTSPRLSEDLELKPAPGGPVAYARTTDGPVVHLTVANEDGVVGYLWANDEDGAAGYVARMTGGDIAANSGGKWVRELRARKERGLSPSEALAELAELSGTYTTGQVVPGSRAEARDLATVRGLGQSA</sequence>
<dbReference type="EMBL" id="JABXJJ020000009">
    <property type="protein sequence ID" value="MDI5969424.1"/>
    <property type="molecule type" value="Genomic_DNA"/>
</dbReference>
<name>A0AA90H274_9ACTN</name>